<dbReference type="InterPro" id="IPR004352">
    <property type="entry name" value="GH114_TIM-barrel"/>
</dbReference>
<reference evidence="4 5" key="1">
    <citation type="submission" date="2016-07" db="EMBL/GenBank/DDBJ databases">
        <title>Pervasive Adenine N6-methylation of Active Genes in Fungi.</title>
        <authorList>
            <consortium name="DOE Joint Genome Institute"/>
            <person name="Mondo S.J."/>
            <person name="Dannebaum R.O."/>
            <person name="Kuo R.C."/>
            <person name="Labutti K."/>
            <person name="Haridas S."/>
            <person name="Kuo A."/>
            <person name="Salamov A."/>
            <person name="Ahrendt S.R."/>
            <person name="Lipzen A."/>
            <person name="Sullivan W."/>
            <person name="Andreopoulos W.B."/>
            <person name="Clum A."/>
            <person name="Lindquist E."/>
            <person name="Daum C."/>
            <person name="Ramamoorthy G.K."/>
            <person name="Gryganskyi A."/>
            <person name="Culley D."/>
            <person name="Magnuson J.K."/>
            <person name="James T.Y."/>
            <person name="O'Malley M.A."/>
            <person name="Stajich J.E."/>
            <person name="Spatafora J.W."/>
            <person name="Visel A."/>
            <person name="Grigoriev I.V."/>
        </authorList>
    </citation>
    <scope>NUCLEOTIDE SEQUENCE [LARGE SCALE GENOMIC DNA]</scope>
    <source>
        <strain evidence="4 5">JEL800</strain>
    </source>
</reference>
<dbReference type="EC" id="3.2.1.22" evidence="2"/>
<dbReference type="Pfam" id="PF03537">
    <property type="entry name" value="Glyco_hydro_114"/>
    <property type="match status" value="1"/>
</dbReference>
<proteinExistence type="predicted"/>
<dbReference type="InterPro" id="IPR013785">
    <property type="entry name" value="Aldolase_TIM"/>
</dbReference>
<dbReference type="OrthoDB" id="2108802at2759"/>
<dbReference type="Gene3D" id="3.20.20.70">
    <property type="entry name" value="Aldolase class I"/>
    <property type="match status" value="1"/>
</dbReference>
<evidence type="ECO:0000313" key="5">
    <source>
        <dbReference type="Proteomes" id="UP000193642"/>
    </source>
</evidence>
<dbReference type="GO" id="GO:0004557">
    <property type="term" value="F:alpha-galactosidase activity"/>
    <property type="evidence" value="ECO:0007669"/>
    <property type="project" value="UniProtKB-EC"/>
</dbReference>
<evidence type="ECO:0000313" key="4">
    <source>
        <dbReference type="EMBL" id="ORY47607.1"/>
    </source>
</evidence>
<feature type="domain" description="Glycoside-hydrolase family GH114 TIM-barrel" evidence="3">
    <location>
        <begin position="277"/>
        <end position="425"/>
    </location>
</feature>
<dbReference type="Proteomes" id="UP000193642">
    <property type="component" value="Unassembled WGS sequence"/>
</dbReference>
<dbReference type="InterPro" id="IPR017853">
    <property type="entry name" value="GH"/>
</dbReference>
<dbReference type="SUPFAM" id="SSF51445">
    <property type="entry name" value="(Trans)glycosidases"/>
    <property type="match status" value="1"/>
</dbReference>
<name>A0A1Y2CKW9_9FUNG</name>
<dbReference type="STRING" id="329046.A0A1Y2CKW9"/>
<comment type="catalytic activity">
    <reaction evidence="1">
        <text>Hydrolysis of terminal, non-reducing alpha-D-galactose residues in alpha-D-galactosides, including galactose oligosaccharides, galactomannans and galactolipids.</text>
        <dbReference type="EC" id="3.2.1.22"/>
    </reaction>
</comment>
<organism evidence="4 5">
    <name type="scientific">Rhizoclosmatium globosum</name>
    <dbReference type="NCBI Taxonomy" id="329046"/>
    <lineage>
        <taxon>Eukaryota</taxon>
        <taxon>Fungi</taxon>
        <taxon>Fungi incertae sedis</taxon>
        <taxon>Chytridiomycota</taxon>
        <taxon>Chytridiomycota incertae sedis</taxon>
        <taxon>Chytridiomycetes</taxon>
        <taxon>Chytridiales</taxon>
        <taxon>Chytriomycetaceae</taxon>
        <taxon>Rhizoclosmatium</taxon>
    </lineage>
</organism>
<dbReference type="PANTHER" id="PTHR35273:SF2">
    <property type="entry name" value="ALPHA-GALACTOSIDASE"/>
    <property type="match status" value="1"/>
</dbReference>
<evidence type="ECO:0000259" key="3">
    <source>
        <dbReference type="Pfam" id="PF03537"/>
    </source>
</evidence>
<sequence>MTDTEPEAPPGYAPPSYDHNLSDIGLPLYGMADLAKPLVFSQFTTKQIHLSEQGEASTFLFKLETKPAPMNMMSHKPEHRHGEKPSLTQCAPSITMIDSITLSTIAAMNPHERQGVISYLIDSIYGHFDMTMEALQNVVRSPCSFLGSDASYHWRREGIMIDIGTLAFGSIAEPLRFTLFRSDKELTNENDTPSHWKKLFSKHNLTERAIARLEINLCSNALKGVLEPVDDKWTSEEERAVVAMSAMILVMDIRFRQFRHYLSTFSFDGCPFAFFEFILTKRLEQAKDKGCDAVDPDNIALDYSNGSGFTPDISKDDQNEFIQWLTAEAHRIGLGVGCKNCASLWTDETRDAVISLFDFAVVEECDRYNECDKYEGFIAQMKPVFDIEYTDATGGDCSINTKSASEICGNLNRLNIDGVIKGCQLGVQVTQCRRLASDFE</sequence>
<dbReference type="EMBL" id="MCGO01000013">
    <property type="protein sequence ID" value="ORY47607.1"/>
    <property type="molecule type" value="Genomic_DNA"/>
</dbReference>
<evidence type="ECO:0000256" key="1">
    <source>
        <dbReference type="ARBA" id="ARBA00001255"/>
    </source>
</evidence>
<comment type="caution">
    <text evidence="4">The sequence shown here is derived from an EMBL/GenBank/DDBJ whole genome shotgun (WGS) entry which is preliminary data.</text>
</comment>
<evidence type="ECO:0000256" key="2">
    <source>
        <dbReference type="ARBA" id="ARBA00012755"/>
    </source>
</evidence>
<protein>
    <recommendedName>
        <fullName evidence="2">alpha-galactosidase</fullName>
        <ecNumber evidence="2">3.2.1.22</ecNumber>
    </recommendedName>
</protein>
<gene>
    <name evidence="4" type="ORF">BCR33DRAFT_848353</name>
</gene>
<dbReference type="AlphaFoldDB" id="A0A1Y2CKW9"/>
<dbReference type="PANTHER" id="PTHR35273">
    <property type="entry name" value="ALPHA-1,4 POLYGALACTOSAMINIDASE, PUTATIVE (AFU_ORTHOLOGUE AFUA_3G07890)-RELATED"/>
    <property type="match status" value="1"/>
</dbReference>
<accession>A0A1Y2CKW9</accession>
<keyword evidence="5" id="KW-1185">Reference proteome</keyword>